<dbReference type="InterPro" id="IPR000792">
    <property type="entry name" value="Tscrpt_reg_LuxR_C"/>
</dbReference>
<dbReference type="Pfam" id="PF00196">
    <property type="entry name" value="GerE"/>
    <property type="match status" value="1"/>
</dbReference>
<dbReference type="PANTHER" id="PTHR16305:SF35">
    <property type="entry name" value="TRANSCRIPTIONAL ACTIVATOR DOMAIN"/>
    <property type="match status" value="1"/>
</dbReference>
<feature type="domain" description="HTH luxR-type" evidence="4">
    <location>
        <begin position="858"/>
        <end position="923"/>
    </location>
</feature>
<dbReference type="InterPro" id="IPR027417">
    <property type="entry name" value="P-loop_NTPase"/>
</dbReference>
<dbReference type="Pfam" id="PF13191">
    <property type="entry name" value="AAA_16"/>
    <property type="match status" value="1"/>
</dbReference>
<evidence type="ECO:0000256" key="1">
    <source>
        <dbReference type="ARBA" id="ARBA00022741"/>
    </source>
</evidence>
<evidence type="ECO:0000313" key="6">
    <source>
        <dbReference type="Proteomes" id="UP000603200"/>
    </source>
</evidence>
<dbReference type="InterPro" id="IPR041664">
    <property type="entry name" value="AAA_16"/>
</dbReference>
<evidence type="ECO:0000256" key="3">
    <source>
        <dbReference type="SAM" id="MobiDB-lite"/>
    </source>
</evidence>
<protein>
    <submittedName>
        <fullName evidence="5">Helix-turn-helix transcriptional regulator</fullName>
    </submittedName>
</protein>
<dbReference type="Gene3D" id="1.10.10.10">
    <property type="entry name" value="Winged helix-like DNA-binding domain superfamily/Winged helix DNA-binding domain"/>
    <property type="match status" value="1"/>
</dbReference>
<proteinExistence type="predicted"/>
<evidence type="ECO:0000313" key="5">
    <source>
        <dbReference type="EMBL" id="GIE22192.1"/>
    </source>
</evidence>
<dbReference type="InterPro" id="IPR011990">
    <property type="entry name" value="TPR-like_helical_dom_sf"/>
</dbReference>
<comment type="caution">
    <text evidence="5">The sequence shown here is derived from an EMBL/GenBank/DDBJ whole genome shotgun (WGS) entry which is preliminary data.</text>
</comment>
<dbReference type="SUPFAM" id="SSF46894">
    <property type="entry name" value="C-terminal effector domain of the bipartite response regulators"/>
    <property type="match status" value="1"/>
</dbReference>
<keyword evidence="1" id="KW-0547">Nucleotide-binding</keyword>
<feature type="region of interest" description="Disordered" evidence="3">
    <location>
        <begin position="922"/>
        <end position="957"/>
    </location>
</feature>
<dbReference type="CDD" id="cd06170">
    <property type="entry name" value="LuxR_C_like"/>
    <property type="match status" value="1"/>
</dbReference>
<dbReference type="RefSeq" id="WP_203839286.1">
    <property type="nucleotide sequence ID" value="NZ_BAAATV010000002.1"/>
</dbReference>
<dbReference type="InterPro" id="IPR036388">
    <property type="entry name" value="WH-like_DNA-bd_sf"/>
</dbReference>
<evidence type="ECO:0000256" key="2">
    <source>
        <dbReference type="ARBA" id="ARBA00022840"/>
    </source>
</evidence>
<gene>
    <name evidence="5" type="ORF">Ahu01nite_052940</name>
</gene>
<evidence type="ECO:0000259" key="4">
    <source>
        <dbReference type="PROSITE" id="PS50043"/>
    </source>
</evidence>
<dbReference type="SUPFAM" id="SSF48452">
    <property type="entry name" value="TPR-like"/>
    <property type="match status" value="1"/>
</dbReference>
<name>A0ABQ3ZVJ5_9ACTN</name>
<dbReference type="InterPro" id="IPR016032">
    <property type="entry name" value="Sig_transdc_resp-reg_C-effctor"/>
</dbReference>
<dbReference type="PROSITE" id="PS50043">
    <property type="entry name" value="HTH_LUXR_2"/>
    <property type="match status" value="1"/>
</dbReference>
<dbReference type="Proteomes" id="UP000603200">
    <property type="component" value="Unassembled WGS sequence"/>
</dbReference>
<keyword evidence="2" id="KW-0067">ATP-binding</keyword>
<dbReference type="PRINTS" id="PR00038">
    <property type="entry name" value="HTHLUXR"/>
</dbReference>
<sequence length="957" mass="100592">MPFRADAVAHPIIGRAPHLRRLDRLATGLRGGRGGVTVLTGEPGIGKSALLTRLLGRARDVTILATSGLESETSLPFAALGDLLRPLLPRLANLPGPQADALGAALTLTRPDGPAAPYAVCMATLTMLTAAADRQPVLVVVDDAGWIDHPSLAALLFAARRIENDAVAMVFAARDPVPPEFLAAGVEVLHLDGLSLAAGGDLLEVLRPGRVDPEVRTGLWSATGGNPLALTQLCGVLTDDQLAGAVALPDPLPLGAGLRDAFAARLAPLPQETRTALLTVALSATPDVGTLTAALDTVGVGSQALAAATCAELLAYRGTRVTLTHPLLRAAVRHAATPVDRRRVYDALAATSEGETRAWYRAAELTGTDEAAANELENAADGMRRRAGFAAAARAMHRAAELTGDRGTRVRRLVVAANDAQVCGHLPEASSWLGEALPAAEDPALRADVALAYGWVLNRCGAPATAQQVLSRAARQVLATDPHRAAALWCAAVNPALTEGRVREAVSYADRAVALLTGTGTIVATPALAPARILLAEALVVRGRVAEGQRLFDEERDFLDGLDPLDDAEDLAMVGLTRLWLDQPDRARATLTAVTEATRRAGALGPLSRALVFTAMLRHTTGDWLIGYAEADEALRLARELRDVSTTGLALVVLGRYAASLGRLTEADIHLAEAARIAGPSGVAGLTVFHGSALGLRHLAAGDAADAVASLEAVREFADRSGAQNPVMASWSADLVEAYRLTGDLDRAREQLEALERSSTLPSVCAAVAAQRGALTTDPDEAEIWFRQALDGYAHQPFARARATFAHGELLTRHGLHTRATPLLVDAMSTFRRLGAEPFCARTAALLSAAGERPNPDPALVLASLTPRELQVARAVADGLSNPEAAAALFVSRKTVETHLSSAYRKLGVRSRTQLVRYLAGTGISGSSPTAERPAEVSGFQHPRDLPEATVRRSRRR</sequence>
<dbReference type="EMBL" id="BOMN01000067">
    <property type="protein sequence ID" value="GIE22192.1"/>
    <property type="molecule type" value="Genomic_DNA"/>
</dbReference>
<feature type="compositionally biased region" description="Basic and acidic residues" evidence="3">
    <location>
        <begin position="942"/>
        <end position="951"/>
    </location>
</feature>
<organism evidence="5 6">
    <name type="scientific">Winogradskya humida</name>
    <dbReference type="NCBI Taxonomy" id="113566"/>
    <lineage>
        <taxon>Bacteria</taxon>
        <taxon>Bacillati</taxon>
        <taxon>Actinomycetota</taxon>
        <taxon>Actinomycetes</taxon>
        <taxon>Micromonosporales</taxon>
        <taxon>Micromonosporaceae</taxon>
        <taxon>Winogradskya</taxon>
    </lineage>
</organism>
<accession>A0ABQ3ZVJ5</accession>
<dbReference type="Gene3D" id="1.25.40.10">
    <property type="entry name" value="Tetratricopeptide repeat domain"/>
    <property type="match status" value="2"/>
</dbReference>
<dbReference type="SUPFAM" id="SSF52540">
    <property type="entry name" value="P-loop containing nucleoside triphosphate hydrolases"/>
    <property type="match status" value="1"/>
</dbReference>
<reference evidence="5 6" key="1">
    <citation type="submission" date="2021-01" db="EMBL/GenBank/DDBJ databases">
        <title>Whole genome shotgun sequence of Actinoplanes humidus NBRC 14915.</title>
        <authorList>
            <person name="Komaki H."/>
            <person name="Tamura T."/>
        </authorList>
    </citation>
    <scope>NUCLEOTIDE SEQUENCE [LARGE SCALE GENOMIC DNA]</scope>
    <source>
        <strain evidence="5 6">NBRC 14915</strain>
    </source>
</reference>
<dbReference type="SMART" id="SM00421">
    <property type="entry name" value="HTH_LUXR"/>
    <property type="match status" value="1"/>
</dbReference>
<dbReference type="PANTHER" id="PTHR16305">
    <property type="entry name" value="TESTICULAR SOLUBLE ADENYLYL CYCLASE"/>
    <property type="match status" value="1"/>
</dbReference>
<keyword evidence="6" id="KW-1185">Reference proteome</keyword>